<evidence type="ECO:0000313" key="4">
    <source>
        <dbReference type="EMBL" id="GEN35651.1"/>
    </source>
</evidence>
<dbReference type="PANTHER" id="PTHR43278">
    <property type="entry name" value="NAD(P)H-DEPENDENT FMN-CONTAINING OXIDOREDUCTASE YWQN-RELATED"/>
    <property type="match status" value="1"/>
</dbReference>
<dbReference type="InterPro" id="IPR029039">
    <property type="entry name" value="Flavoprotein-like_sf"/>
</dbReference>
<sequence>MSILVLYGSSRERGNSELLTNKVVENINHTRVYLRDRQIQAIVDKRHTPEGFKPVADDYEDIVRQLLTHDILIFSTPLYWYGMSGVMKDFIDRWSQSLRSSDYNFKEEVSRKQAYVIIAGGDNPRLKGLPLIQQFAYIFDFVGMSFAGYIIGEGSKPGDVLSDAAALFEARELNRKLAQMRK</sequence>
<dbReference type="Pfam" id="PF02525">
    <property type="entry name" value="Flavodoxin_2"/>
    <property type="match status" value="1"/>
</dbReference>
<dbReference type="SUPFAM" id="SSF52218">
    <property type="entry name" value="Flavoproteins"/>
    <property type="match status" value="1"/>
</dbReference>
<dbReference type="EMBL" id="BJXX01000144">
    <property type="protein sequence ID" value="GEN35651.1"/>
    <property type="molecule type" value="Genomic_DNA"/>
</dbReference>
<protein>
    <submittedName>
        <fullName evidence="4">NAD(P)H-dependent oxidoreductase</fullName>
    </submittedName>
</protein>
<dbReference type="PANTHER" id="PTHR43278:SF4">
    <property type="entry name" value="NAD(P)H-DEPENDENT FMN-CONTAINING OXIDOREDUCTASE YWQN-RELATED"/>
    <property type="match status" value="1"/>
</dbReference>
<comment type="caution">
    <text evidence="4">The sequence shown here is derived from an EMBL/GenBank/DDBJ whole genome shotgun (WGS) entry which is preliminary data.</text>
</comment>
<dbReference type="InterPro" id="IPR051796">
    <property type="entry name" value="ISF_SsuE-like"/>
</dbReference>
<dbReference type="InterPro" id="IPR003680">
    <property type="entry name" value="Flavodoxin_fold"/>
</dbReference>
<evidence type="ECO:0000259" key="3">
    <source>
        <dbReference type="Pfam" id="PF02525"/>
    </source>
</evidence>
<evidence type="ECO:0000313" key="5">
    <source>
        <dbReference type="Proteomes" id="UP000321157"/>
    </source>
</evidence>
<keyword evidence="2" id="KW-0288">FMN</keyword>
<reference evidence="4 5" key="1">
    <citation type="submission" date="2019-07" db="EMBL/GenBank/DDBJ databases">
        <title>Whole genome shotgun sequence of Aneurinibacillus danicus NBRC 102444.</title>
        <authorList>
            <person name="Hosoyama A."/>
            <person name="Uohara A."/>
            <person name="Ohji S."/>
            <person name="Ichikawa N."/>
        </authorList>
    </citation>
    <scope>NUCLEOTIDE SEQUENCE [LARGE SCALE GENOMIC DNA]</scope>
    <source>
        <strain evidence="4 5">NBRC 102444</strain>
    </source>
</reference>
<dbReference type="OrthoDB" id="9805976at2"/>
<dbReference type="Proteomes" id="UP000321157">
    <property type="component" value="Unassembled WGS sequence"/>
</dbReference>
<dbReference type="Gene3D" id="3.40.50.360">
    <property type="match status" value="1"/>
</dbReference>
<organism evidence="4 5">
    <name type="scientific">Aneurinibacillus danicus</name>
    <dbReference type="NCBI Taxonomy" id="267746"/>
    <lineage>
        <taxon>Bacteria</taxon>
        <taxon>Bacillati</taxon>
        <taxon>Bacillota</taxon>
        <taxon>Bacilli</taxon>
        <taxon>Bacillales</taxon>
        <taxon>Paenibacillaceae</taxon>
        <taxon>Aneurinibacillus group</taxon>
        <taxon>Aneurinibacillus</taxon>
    </lineage>
</organism>
<keyword evidence="1" id="KW-0285">Flavoprotein</keyword>
<feature type="domain" description="Flavodoxin-like fold" evidence="3">
    <location>
        <begin position="1"/>
        <end position="158"/>
    </location>
</feature>
<accession>A0A511VBF4</accession>
<dbReference type="RefSeq" id="WP_146811180.1">
    <property type="nucleotide sequence ID" value="NZ_BJXX01000144.1"/>
</dbReference>
<evidence type="ECO:0000256" key="2">
    <source>
        <dbReference type="ARBA" id="ARBA00022643"/>
    </source>
</evidence>
<evidence type="ECO:0000256" key="1">
    <source>
        <dbReference type="ARBA" id="ARBA00022630"/>
    </source>
</evidence>
<name>A0A511VBF4_9BACL</name>
<gene>
    <name evidence="4" type="ORF">ADA01nite_31110</name>
</gene>
<keyword evidence="5" id="KW-1185">Reference proteome</keyword>
<proteinExistence type="predicted"/>
<dbReference type="AlphaFoldDB" id="A0A511VBF4"/>